<dbReference type="Gene3D" id="3.40.50.2020">
    <property type="match status" value="1"/>
</dbReference>
<evidence type="ECO:0000259" key="1">
    <source>
        <dbReference type="Pfam" id="PF12500"/>
    </source>
</evidence>
<dbReference type="InterPro" id="IPR000836">
    <property type="entry name" value="PRTase_dom"/>
</dbReference>
<dbReference type="SUPFAM" id="SSF53271">
    <property type="entry name" value="PRTase-like"/>
    <property type="match status" value="1"/>
</dbReference>
<accession>A0A919PDC0</accession>
<dbReference type="Proteomes" id="UP000660611">
    <property type="component" value="Unassembled WGS sequence"/>
</dbReference>
<dbReference type="CDD" id="cd06223">
    <property type="entry name" value="PRTases_typeI"/>
    <property type="match status" value="1"/>
</dbReference>
<proteinExistence type="predicted"/>
<evidence type="ECO:0008006" key="5">
    <source>
        <dbReference type="Google" id="ProtNLM"/>
    </source>
</evidence>
<protein>
    <recommendedName>
        <fullName evidence="5">Phosphoribosyltransferase</fullName>
    </recommendedName>
</protein>
<name>A0A919PDC0_9ACTN</name>
<dbReference type="EMBL" id="BONQ01000016">
    <property type="protein sequence ID" value="GIG42691.1"/>
    <property type="molecule type" value="Genomic_DNA"/>
</dbReference>
<keyword evidence="4" id="KW-1185">Reference proteome</keyword>
<dbReference type="Pfam" id="PF15609">
    <property type="entry name" value="PRTase_2"/>
    <property type="match status" value="1"/>
</dbReference>
<gene>
    <name evidence="3" type="ORF">Dsi01nite_007320</name>
</gene>
<evidence type="ECO:0000313" key="4">
    <source>
        <dbReference type="Proteomes" id="UP000660611"/>
    </source>
</evidence>
<organism evidence="3 4">
    <name type="scientific">Dactylosporangium siamense</name>
    <dbReference type="NCBI Taxonomy" id="685454"/>
    <lineage>
        <taxon>Bacteria</taxon>
        <taxon>Bacillati</taxon>
        <taxon>Actinomycetota</taxon>
        <taxon>Actinomycetes</taxon>
        <taxon>Micromonosporales</taxon>
        <taxon>Micromonosporaceae</taxon>
        <taxon>Dactylosporangium</taxon>
    </lineage>
</organism>
<dbReference type="AlphaFoldDB" id="A0A919PDC0"/>
<comment type="caution">
    <text evidence="3">The sequence shown here is derived from an EMBL/GenBank/DDBJ whole genome shotgun (WGS) entry which is preliminary data.</text>
</comment>
<feature type="domain" description="TRSP" evidence="1">
    <location>
        <begin position="294"/>
        <end position="434"/>
    </location>
</feature>
<dbReference type="InterPro" id="IPR029057">
    <property type="entry name" value="PRTase-like"/>
</dbReference>
<dbReference type="Pfam" id="PF12500">
    <property type="entry name" value="TRSP"/>
    <property type="match status" value="1"/>
</dbReference>
<evidence type="ECO:0000259" key="2">
    <source>
        <dbReference type="Pfam" id="PF15609"/>
    </source>
</evidence>
<sequence length="460" mass="48222">MNMPIWPGTWVTERLGVRLADAGGDLRVADLAGLAVRRNPRRAHLVVSPVLGKHVPADPRTIYAAGRLLGLRAAAVLGADVPEDLRAAAVLGADVPDDGWETVDFQEVKLPAGPPLVVGYAETATSLGHVVADSFADADYLHSTRRPVPGVALLGRFDETHSHATEHLLLPADPAWLDRDGPLVLVDDELTTGRTAQATIRELHAVRPRERYVVAALLDLRTDADRAGFAALGEQLGARIDVVSLAAGEVELPDGVLERSRDLVASLDAPGTTGTTGAAPVTRVDADWPAGLPEGGRHGFAAAHRPVLLEVADRLAGTVAAGLPDGASVLVLGSEELMYAPLLLARALAGLRPGPVRFSSTTRSPVLPVDAPGYAIRTRLTFPAHDGVDTDQARFAYNVAAPGRSAGFDRIVLVVDRAGDTPALWGAGGLVAALRGVCEGVTVVVVPDLRPEQDPQEGTR</sequence>
<dbReference type="InterPro" id="IPR041688">
    <property type="entry name" value="PRTase_2"/>
</dbReference>
<reference evidence="3" key="1">
    <citation type="submission" date="2021-01" db="EMBL/GenBank/DDBJ databases">
        <title>Whole genome shotgun sequence of Dactylosporangium siamense NBRC 106093.</title>
        <authorList>
            <person name="Komaki H."/>
            <person name="Tamura T."/>
        </authorList>
    </citation>
    <scope>NUCLEOTIDE SEQUENCE</scope>
    <source>
        <strain evidence="3">NBRC 106093</strain>
    </source>
</reference>
<dbReference type="InterPro" id="IPR011214">
    <property type="entry name" value="UCP020967"/>
</dbReference>
<dbReference type="InterPro" id="IPR022537">
    <property type="entry name" value="TRSP_dom"/>
</dbReference>
<feature type="domain" description="Orotate phosphoribosyltransferase-like" evidence="2">
    <location>
        <begin position="31"/>
        <end position="249"/>
    </location>
</feature>
<evidence type="ECO:0000313" key="3">
    <source>
        <dbReference type="EMBL" id="GIG42691.1"/>
    </source>
</evidence>
<dbReference type="PIRSF" id="PIRSF020967">
    <property type="entry name" value="UCP020967"/>
    <property type="match status" value="1"/>
</dbReference>